<dbReference type="KEGG" id="fls:GLV81_00705"/>
<dbReference type="RefSeq" id="WP_157475948.1">
    <property type="nucleotide sequence ID" value="NZ_CP046566.1"/>
</dbReference>
<dbReference type="EMBL" id="CP046566">
    <property type="protein sequence ID" value="QGW26819.1"/>
    <property type="molecule type" value="Genomic_DNA"/>
</dbReference>
<protein>
    <submittedName>
        <fullName evidence="1">Uncharacterized protein</fullName>
    </submittedName>
</protein>
<evidence type="ECO:0000313" key="2">
    <source>
        <dbReference type="Proteomes" id="UP000426027"/>
    </source>
</evidence>
<evidence type="ECO:0000313" key="1">
    <source>
        <dbReference type="EMBL" id="QGW26819.1"/>
    </source>
</evidence>
<name>A0A6I6GP13_9BACT</name>
<reference evidence="1 2" key="1">
    <citation type="submission" date="2019-11" db="EMBL/GenBank/DDBJ databases">
        <authorList>
            <person name="Im W.T."/>
        </authorList>
    </citation>
    <scope>NUCLEOTIDE SEQUENCE [LARGE SCALE GENOMIC DNA]</scope>
    <source>
        <strain evidence="1 2">SB-02</strain>
    </source>
</reference>
<dbReference type="AlphaFoldDB" id="A0A6I6GP13"/>
<organism evidence="1 2">
    <name type="scientific">Phnomibacter ginsenosidimutans</name>
    <dbReference type="NCBI Taxonomy" id="2676868"/>
    <lineage>
        <taxon>Bacteria</taxon>
        <taxon>Pseudomonadati</taxon>
        <taxon>Bacteroidota</taxon>
        <taxon>Chitinophagia</taxon>
        <taxon>Chitinophagales</taxon>
        <taxon>Chitinophagaceae</taxon>
        <taxon>Phnomibacter</taxon>
    </lineage>
</organism>
<accession>A0A6I6GP13</accession>
<proteinExistence type="predicted"/>
<keyword evidence="2" id="KW-1185">Reference proteome</keyword>
<gene>
    <name evidence="1" type="ORF">GLV81_00705</name>
</gene>
<sequence length="366" mass="41798">MIEQITTEALEYTQRTLWYSVNTSASSVVKKWKYYLTMKTKCRIIRLFIVPLSILFCTASVDAQTGIPLAAIKGFEKAYGTGTFGKRYILFNIDTAQKKLGWKDVGPIVSKMFDSLQPITKLDLNGDKLQDYSITLVDQTQRALAFQTVFLCMQMNGEYSICSPPNNHGYLPSFVRPLRKGNFEWIYAFQHLEQMGVPFEYKTDTITMKNGYWIKSSKRPVHKKVVKIEYWTTSAWVPQPRYLYTFSKTNAPMLELRNSAYSPNPTKEEAAFYTMVADSGFAKLIWQMIGRVNEHDLLDMNSGGADRAAANLVFHFADGTSKTITDYGMDNNLTFMAFYDLVNKLPKSQWKKLDGEGTKQETSGNH</sequence>
<dbReference type="Proteomes" id="UP000426027">
    <property type="component" value="Chromosome"/>
</dbReference>